<dbReference type="GO" id="GO:0005634">
    <property type="term" value="C:nucleus"/>
    <property type="evidence" value="ECO:0007669"/>
    <property type="project" value="TreeGrafter"/>
</dbReference>
<dbReference type="EMBL" id="GIIL01002935">
    <property type="protein sequence ID" value="NOV46661.1"/>
    <property type="molecule type" value="Transcribed_RNA"/>
</dbReference>
<accession>A0A6M2DNI4</accession>
<dbReference type="GO" id="GO:0046854">
    <property type="term" value="P:phosphatidylinositol phosphate biosynthetic process"/>
    <property type="evidence" value="ECO:0007669"/>
    <property type="project" value="TreeGrafter"/>
</dbReference>
<evidence type="ECO:0000256" key="1">
    <source>
        <dbReference type="ARBA" id="ARBA00007374"/>
    </source>
</evidence>
<name>A0A6M2DNI4_XENCH</name>
<dbReference type="GO" id="GO:0005737">
    <property type="term" value="C:cytoplasm"/>
    <property type="evidence" value="ECO:0007669"/>
    <property type="project" value="TreeGrafter"/>
</dbReference>
<comment type="similarity">
    <text evidence="1 4">Belongs to the inositol phosphokinase (IPK) family.</text>
</comment>
<dbReference type="PANTHER" id="PTHR12400">
    <property type="entry name" value="INOSITOL POLYPHOSPHATE KINASE"/>
    <property type="match status" value="1"/>
</dbReference>
<proteinExistence type="inferred from homology"/>
<evidence type="ECO:0000256" key="3">
    <source>
        <dbReference type="ARBA" id="ARBA00022777"/>
    </source>
</evidence>
<dbReference type="EC" id="2.7.-.-" evidence="4"/>
<protein>
    <recommendedName>
        <fullName evidence="4">Kinase</fullName>
        <ecNumber evidence="4">2.7.-.-</ecNumber>
    </recommendedName>
</protein>
<keyword evidence="3 4" id="KW-0418">Kinase</keyword>
<dbReference type="InterPro" id="IPR005522">
    <property type="entry name" value="IPK"/>
</dbReference>
<dbReference type="Gene3D" id="3.30.470.160">
    <property type="entry name" value="Inositol polyphosphate kinase"/>
    <property type="match status" value="1"/>
</dbReference>
<evidence type="ECO:0000256" key="4">
    <source>
        <dbReference type="RuleBase" id="RU363090"/>
    </source>
</evidence>
<dbReference type="GO" id="GO:0000828">
    <property type="term" value="F:inositol hexakisphosphate kinase activity"/>
    <property type="evidence" value="ECO:0007669"/>
    <property type="project" value="TreeGrafter"/>
</dbReference>
<dbReference type="SUPFAM" id="SSF56104">
    <property type="entry name" value="SAICAR synthase-like"/>
    <property type="match status" value="1"/>
</dbReference>
<dbReference type="InterPro" id="IPR038286">
    <property type="entry name" value="IPK_sf"/>
</dbReference>
<organism evidence="5">
    <name type="scientific">Xenopsylla cheopis</name>
    <name type="common">Oriental rat flea</name>
    <name type="synonym">Pulex cheopis</name>
    <dbReference type="NCBI Taxonomy" id="163159"/>
    <lineage>
        <taxon>Eukaryota</taxon>
        <taxon>Metazoa</taxon>
        <taxon>Ecdysozoa</taxon>
        <taxon>Arthropoda</taxon>
        <taxon>Hexapoda</taxon>
        <taxon>Insecta</taxon>
        <taxon>Pterygota</taxon>
        <taxon>Neoptera</taxon>
        <taxon>Endopterygota</taxon>
        <taxon>Siphonaptera</taxon>
        <taxon>Pulicidae</taxon>
        <taxon>Xenopsyllinae</taxon>
        <taxon>Xenopsylla</taxon>
    </lineage>
</organism>
<sequence length="417" mass="45965">MNGIRIILKRFCVAPGDDPEQRPLGKYWTNRKHSHRSDMSLLKFLAINALELSAPASPALLQTRSGVNSSAASIVATQHPQVTMAVAARENQASSQINNNMAVNVNGNVQVNVSLPNGEWIQLSGHPASIAPSAPGAVCKRLSRAEGDHEARAYRELAADPLASRLAPTYLGEYSATNSEDRYIELEDLLHGFRDPHVMDIKIGRRTFLESEVGNSEARKDLFRKMVEVDPEAPTAEEKAAGAVTKMRYMTFREQLSSSQSKGFRIEALKVRGSAPLSDLKRVRSHTDVARTVSLFLGGGGRAKRSDVATKLLKRLREMRDLAERSEFFATHEVVGSSVFIAFDDTRVGAWLIDFAKARRLPEGIRVDHRSGWTPGNHEEGFLHGMDQLIEVIEEVHQSMTCPSIKNCASRSATLVS</sequence>
<reference evidence="5" key="1">
    <citation type="submission" date="2020-03" db="EMBL/GenBank/DDBJ databases">
        <title>Transcriptomic Profiling of the Digestive Tract of the Rat Flea, Xenopsylla cheopis, Following Blood Feeding and Infection with Yersinia pestis.</title>
        <authorList>
            <person name="Bland D.M."/>
            <person name="Martens C.A."/>
            <person name="Virtaneva K."/>
            <person name="Kanakabandi K."/>
            <person name="Long D."/>
            <person name="Rosenke R."/>
            <person name="Saturday G.A."/>
            <person name="Hoyt F.H."/>
            <person name="Bruno D.P."/>
            <person name="Ribeiro J.M.C."/>
            <person name="Hinnebusch J."/>
        </authorList>
    </citation>
    <scope>NUCLEOTIDE SEQUENCE</scope>
</reference>
<evidence type="ECO:0000313" key="5">
    <source>
        <dbReference type="EMBL" id="NOV46661.1"/>
    </source>
</evidence>
<evidence type="ECO:0000256" key="2">
    <source>
        <dbReference type="ARBA" id="ARBA00022679"/>
    </source>
</evidence>
<keyword evidence="2 4" id="KW-0808">Transferase</keyword>
<dbReference type="AlphaFoldDB" id="A0A6M2DNI4"/>
<dbReference type="GO" id="GO:0032958">
    <property type="term" value="P:inositol phosphate biosynthetic process"/>
    <property type="evidence" value="ECO:0007669"/>
    <property type="project" value="InterPro"/>
</dbReference>
<dbReference type="PANTHER" id="PTHR12400:SF26">
    <property type="entry name" value="KINASE"/>
    <property type="match status" value="1"/>
</dbReference>
<dbReference type="Pfam" id="PF03770">
    <property type="entry name" value="IPK"/>
    <property type="match status" value="1"/>
</dbReference>